<organism evidence="1 2">
    <name type="scientific">Ligilactobacillus ruminis ATCC 25644</name>
    <dbReference type="NCBI Taxonomy" id="525362"/>
    <lineage>
        <taxon>Bacteria</taxon>
        <taxon>Bacillati</taxon>
        <taxon>Bacillota</taxon>
        <taxon>Bacilli</taxon>
        <taxon>Lactobacillales</taxon>
        <taxon>Lactobacillaceae</taxon>
        <taxon>Ligilactobacillus</taxon>
    </lineage>
</organism>
<sequence>MPDSFWNLSKQYDNVHIVQRKSLFAEFKKDYNRIAYPKFVPGFVRQQR</sequence>
<dbReference type="Proteomes" id="UP000004099">
    <property type="component" value="Unassembled WGS sequence"/>
</dbReference>
<gene>
    <name evidence="1" type="ORF">HMPREF0542_11380</name>
</gene>
<evidence type="ECO:0000313" key="1">
    <source>
        <dbReference type="EMBL" id="EFZ34440.1"/>
    </source>
</evidence>
<reference evidence="1 2" key="1">
    <citation type="submission" date="2011-01" db="EMBL/GenBank/DDBJ databases">
        <authorList>
            <person name="Muzny D."/>
            <person name="Qin X."/>
            <person name="Buhay C."/>
            <person name="Dugan-Rocha S."/>
            <person name="Ding Y."/>
            <person name="Chen G."/>
            <person name="Hawes A."/>
            <person name="Holder M."/>
            <person name="Jhangiani S."/>
            <person name="Johnson A."/>
            <person name="Khan Z."/>
            <person name="Li Z."/>
            <person name="Liu W."/>
            <person name="Liu X."/>
            <person name="Perez L."/>
            <person name="Shen H."/>
            <person name="Wang Q."/>
            <person name="Watt J."/>
            <person name="Xi L."/>
            <person name="Xin Y."/>
            <person name="Zhou J."/>
            <person name="Deng J."/>
            <person name="Jiang H."/>
            <person name="Liu Y."/>
            <person name="Qu J."/>
            <person name="Song X.-Z."/>
            <person name="Zhang L."/>
            <person name="Villasana D."/>
            <person name="Johnson A."/>
            <person name="Liu J."/>
            <person name="Liyanage D."/>
            <person name="Lorensuhewa L."/>
            <person name="Robinson T."/>
            <person name="Song A."/>
            <person name="Song B.-B."/>
            <person name="Dinh H."/>
            <person name="Thornton R."/>
            <person name="Coyle M."/>
            <person name="Francisco L."/>
            <person name="Jackson L."/>
            <person name="Javaid M."/>
            <person name="Korchina V."/>
            <person name="Kovar C."/>
            <person name="Mata R."/>
            <person name="Mathew T."/>
            <person name="Ngo R."/>
            <person name="Nguyen L."/>
            <person name="Nguyen N."/>
            <person name="Okwuonu G."/>
            <person name="Ongeri F."/>
            <person name="Pham C."/>
            <person name="Simmons D."/>
            <person name="Wilczek-Boney K."/>
            <person name="Hale W."/>
            <person name="Jakkamsetti A."/>
            <person name="Pham P."/>
            <person name="Ruth R."/>
            <person name="San Lucas F."/>
            <person name="Warren J."/>
            <person name="Zhang J."/>
            <person name="Zhao Z."/>
            <person name="Zhou C."/>
            <person name="Zhu D."/>
            <person name="Lee S."/>
            <person name="Bess C."/>
            <person name="Blankenburg K."/>
            <person name="Forbes L."/>
            <person name="Fu Q."/>
            <person name="Gubbala S."/>
            <person name="Hirani K."/>
            <person name="Jayaseelan J.C."/>
            <person name="Lara F."/>
            <person name="Munidasa M."/>
            <person name="Palculict T."/>
            <person name="Patil S."/>
            <person name="Pu L.-L."/>
            <person name="Saada N."/>
            <person name="Tang L."/>
            <person name="Weissenberger G."/>
            <person name="Zhu Y."/>
            <person name="Hemphill L."/>
            <person name="Shang Y."/>
            <person name="Youmans B."/>
            <person name="Ayvaz T."/>
            <person name="Ross M."/>
            <person name="Santibanez J."/>
            <person name="Aqrawi P."/>
            <person name="Gross S."/>
            <person name="Joshi V."/>
            <person name="Fowler G."/>
            <person name="Nazareth L."/>
            <person name="Reid J."/>
            <person name="Worley K."/>
            <person name="Petrosino J."/>
            <person name="Highlander S."/>
            <person name="Gibbs R."/>
        </authorList>
    </citation>
    <scope>NUCLEOTIDE SEQUENCE [LARGE SCALE GENOMIC DNA]</scope>
    <source>
        <strain evidence="1 2">ATCC 25644</strain>
    </source>
</reference>
<dbReference type="AlphaFoldDB" id="E7FR53"/>
<dbReference type="EMBL" id="ACGS02000041">
    <property type="protein sequence ID" value="EFZ34440.1"/>
    <property type="molecule type" value="Genomic_DNA"/>
</dbReference>
<evidence type="ECO:0000313" key="2">
    <source>
        <dbReference type="Proteomes" id="UP000004099"/>
    </source>
</evidence>
<dbReference type="HOGENOM" id="CLU_3154291_0_0_9"/>
<accession>E7FR53</accession>
<comment type="caution">
    <text evidence="1">The sequence shown here is derived from an EMBL/GenBank/DDBJ whole genome shotgun (WGS) entry which is preliminary data.</text>
</comment>
<protein>
    <submittedName>
        <fullName evidence="1">Uncharacterized protein</fullName>
    </submittedName>
</protein>
<proteinExistence type="predicted"/>
<name>E7FR53_9LACO</name>